<dbReference type="KEGG" id="dax:FDQ92_10965"/>
<dbReference type="EMBL" id="CP040098">
    <property type="protein sequence ID" value="QCQ22643.1"/>
    <property type="molecule type" value="Genomic_DNA"/>
</dbReference>
<sequence length="156" mass="17290">MTEDNYLKILTPRDALAVLSLRFYEKFGKTALPLIEDVCYQLGRAIGSKMREGLTDASLSNVGQAFVDAARKRGTKIQIIEKSDHVFHLTTEEGYRCGLGLNNKGRDICKAMMGIDHGIFEAATGQAIRMEIVKSVAANDGCCETRYTAIREPKEQ</sequence>
<dbReference type="OrthoDB" id="9843796at2"/>
<keyword evidence="2" id="KW-1185">Reference proteome</keyword>
<dbReference type="Gene3D" id="3.30.1380.20">
    <property type="entry name" value="Trafficking protein particle complex subunit 3"/>
    <property type="match status" value="1"/>
</dbReference>
<protein>
    <recommendedName>
        <fullName evidence="3">Transcriptional regulator</fullName>
    </recommendedName>
</protein>
<dbReference type="AlphaFoldDB" id="A0A4P8L4I7"/>
<evidence type="ECO:0000313" key="2">
    <source>
        <dbReference type="Proteomes" id="UP000298602"/>
    </source>
</evidence>
<evidence type="ECO:0008006" key="3">
    <source>
        <dbReference type="Google" id="ProtNLM"/>
    </source>
</evidence>
<dbReference type="RefSeq" id="WP_137424927.1">
    <property type="nucleotide sequence ID" value="NZ_CP040098.1"/>
</dbReference>
<evidence type="ECO:0000313" key="1">
    <source>
        <dbReference type="EMBL" id="QCQ22643.1"/>
    </source>
</evidence>
<reference evidence="1 2" key="1">
    <citation type="submission" date="2019-05" db="EMBL/GenBank/DDBJ databases">
        <title>The Complete Genome Sequence of the n-alkane-degrading Desulfoglaeba alkanexedens ALDC reveals multiple alkylsuccinate synthase gene clusters.</title>
        <authorList>
            <person name="Callaghan A.V."/>
            <person name="Davidova I.A."/>
            <person name="Duncan K.E."/>
            <person name="Morris B."/>
            <person name="McInerney M.J."/>
        </authorList>
    </citation>
    <scope>NUCLEOTIDE SEQUENCE [LARGE SCALE GENOMIC DNA]</scope>
    <source>
        <strain evidence="1 2">ALDC</strain>
    </source>
</reference>
<name>A0A4P8L4I7_9BACT</name>
<accession>A0A4P8L4I7</accession>
<organism evidence="1 2">
    <name type="scientific">Desulfoglaeba alkanexedens ALDC</name>
    <dbReference type="NCBI Taxonomy" id="980445"/>
    <lineage>
        <taxon>Bacteria</taxon>
        <taxon>Pseudomonadati</taxon>
        <taxon>Thermodesulfobacteriota</taxon>
        <taxon>Syntrophobacteria</taxon>
        <taxon>Syntrophobacterales</taxon>
        <taxon>Syntrophobacteraceae</taxon>
        <taxon>Desulfoglaeba</taxon>
    </lineage>
</organism>
<proteinExistence type="predicted"/>
<gene>
    <name evidence="1" type="ORF">FDQ92_10965</name>
</gene>
<dbReference type="Proteomes" id="UP000298602">
    <property type="component" value="Chromosome"/>
</dbReference>
<reference evidence="1 2" key="2">
    <citation type="submission" date="2019-05" db="EMBL/GenBank/DDBJ databases">
        <authorList>
            <person name="Suflita J.M."/>
            <person name="Marks C.R."/>
        </authorList>
    </citation>
    <scope>NUCLEOTIDE SEQUENCE [LARGE SCALE GENOMIC DNA]</scope>
    <source>
        <strain evidence="1 2">ALDC</strain>
    </source>
</reference>